<feature type="region of interest" description="Disordered" evidence="1">
    <location>
        <begin position="40"/>
        <end position="67"/>
    </location>
</feature>
<keyword evidence="4" id="KW-1185">Reference proteome</keyword>
<name>A0A8H4P3V0_9HYPO</name>
<dbReference type="GO" id="GO:0005634">
    <property type="term" value="C:nucleus"/>
    <property type="evidence" value="ECO:0007669"/>
    <property type="project" value="InterPro"/>
</dbReference>
<proteinExistence type="predicted"/>
<dbReference type="GO" id="GO:0003677">
    <property type="term" value="F:DNA binding"/>
    <property type="evidence" value="ECO:0007669"/>
    <property type="project" value="InterPro"/>
</dbReference>
<evidence type="ECO:0000256" key="1">
    <source>
        <dbReference type="SAM" id="MobiDB-lite"/>
    </source>
</evidence>
<dbReference type="AlphaFoldDB" id="A0A8H4P3V0"/>
<dbReference type="PROSITE" id="PS50073">
    <property type="entry name" value="COPPER_FIST_2"/>
    <property type="match status" value="1"/>
</dbReference>
<organism evidence="3 4">
    <name type="scientific">Fusarium austroafricanum</name>
    <dbReference type="NCBI Taxonomy" id="2364996"/>
    <lineage>
        <taxon>Eukaryota</taxon>
        <taxon>Fungi</taxon>
        <taxon>Dikarya</taxon>
        <taxon>Ascomycota</taxon>
        <taxon>Pezizomycotina</taxon>
        <taxon>Sordariomycetes</taxon>
        <taxon>Hypocreomycetidae</taxon>
        <taxon>Hypocreales</taxon>
        <taxon>Nectriaceae</taxon>
        <taxon>Fusarium</taxon>
        <taxon>Fusarium concolor species complex</taxon>
    </lineage>
</organism>
<dbReference type="SMART" id="SM01090">
    <property type="entry name" value="Copper-fist"/>
    <property type="match status" value="1"/>
</dbReference>
<dbReference type="InterPro" id="IPR036395">
    <property type="entry name" value="Cu_fist_DNA-bd_dom_sf"/>
</dbReference>
<evidence type="ECO:0000259" key="2">
    <source>
        <dbReference type="PROSITE" id="PS50073"/>
    </source>
</evidence>
<sequence>MAQWDKDGNQVACRKCRKNHRPSTCKKEHTDDLQILPRGRKLTSTVGQSSGNARNPGAVPASSQPQISGQLAVGQAVTAPQASQATSYAPLDRVSGYAQVSGQLSMGQAMPGPRVAGNFLLNTSSSHASGPPAYGMAPRQRLLNSPARHPLAQSHTPGSTVTSLVGNNFVAPTQSAFAQRAAVRRAAVRRAFARRAHAQAGNIQTGHVQTAPVHAASVQTASNQSRPGSQRYAADLAEYIASIPDWSFLDEDEQFRRIVERLGNSWAAYFPRPRR</sequence>
<gene>
    <name evidence="3" type="ORF">F53441_80</name>
</gene>
<feature type="compositionally biased region" description="Polar residues" evidence="1">
    <location>
        <begin position="42"/>
        <end position="53"/>
    </location>
</feature>
<protein>
    <recommendedName>
        <fullName evidence="2">Copper-fist domain-containing protein</fullName>
    </recommendedName>
</protein>
<dbReference type="SUPFAM" id="SSF57879">
    <property type="entry name" value="Zinc domain conserved in yeast copper-regulated transcription factors"/>
    <property type="match status" value="1"/>
</dbReference>
<evidence type="ECO:0000313" key="4">
    <source>
        <dbReference type="Proteomes" id="UP000605986"/>
    </source>
</evidence>
<evidence type="ECO:0000313" key="3">
    <source>
        <dbReference type="EMBL" id="KAF4458145.1"/>
    </source>
</evidence>
<feature type="domain" description="Copper-fist" evidence="2">
    <location>
        <begin position="7"/>
        <end position="42"/>
    </location>
</feature>
<dbReference type="GO" id="GO:0005507">
    <property type="term" value="F:copper ion binding"/>
    <property type="evidence" value="ECO:0007669"/>
    <property type="project" value="InterPro"/>
</dbReference>
<accession>A0A8H4P3V0</accession>
<comment type="caution">
    <text evidence="3">The sequence shown here is derived from an EMBL/GenBank/DDBJ whole genome shotgun (WGS) entry which is preliminary data.</text>
</comment>
<dbReference type="Proteomes" id="UP000605986">
    <property type="component" value="Unassembled WGS sequence"/>
</dbReference>
<dbReference type="GO" id="GO:0003700">
    <property type="term" value="F:DNA-binding transcription factor activity"/>
    <property type="evidence" value="ECO:0007669"/>
    <property type="project" value="InterPro"/>
</dbReference>
<reference evidence="3" key="1">
    <citation type="submission" date="2020-01" db="EMBL/GenBank/DDBJ databases">
        <title>Identification and distribution of gene clusters putatively required for synthesis of sphingolipid metabolism inhibitors in phylogenetically diverse species of the filamentous fungus Fusarium.</title>
        <authorList>
            <person name="Kim H.-S."/>
            <person name="Busman M."/>
            <person name="Brown D.W."/>
            <person name="Divon H."/>
            <person name="Uhlig S."/>
            <person name="Proctor R.H."/>
        </authorList>
    </citation>
    <scope>NUCLEOTIDE SEQUENCE</scope>
    <source>
        <strain evidence="3">NRRL 53441</strain>
    </source>
</reference>
<dbReference type="InterPro" id="IPR001083">
    <property type="entry name" value="Cu_fist_DNA-bd_dom"/>
</dbReference>
<dbReference type="EMBL" id="JAADJG010000003">
    <property type="protein sequence ID" value="KAF4458145.1"/>
    <property type="molecule type" value="Genomic_DNA"/>
</dbReference>